<feature type="transmembrane region" description="Helical" evidence="9">
    <location>
        <begin position="281"/>
        <end position="300"/>
    </location>
</feature>
<dbReference type="NCBIfam" id="TIGR00254">
    <property type="entry name" value="GGDEF"/>
    <property type="match status" value="1"/>
</dbReference>
<dbReference type="InterPro" id="IPR001633">
    <property type="entry name" value="EAL_dom"/>
</dbReference>
<dbReference type="NCBIfam" id="TIGR00229">
    <property type="entry name" value="sensory_box"/>
    <property type="match status" value="1"/>
</dbReference>
<keyword evidence="3" id="KW-0597">Phosphoprotein</keyword>
<dbReference type="AlphaFoldDB" id="A0A2S3V204"/>
<dbReference type="Gene3D" id="3.30.450.20">
    <property type="entry name" value="PAS domain"/>
    <property type="match status" value="1"/>
</dbReference>
<keyword evidence="2" id="KW-0997">Cell inner membrane</keyword>
<protein>
    <submittedName>
        <fullName evidence="13">PAS domain S-box-containing protein/diguanylate cyclase (GGDEF)-like protein</fullName>
    </submittedName>
</protein>
<dbReference type="Pfam" id="PF00990">
    <property type="entry name" value="GGDEF"/>
    <property type="match status" value="1"/>
</dbReference>
<dbReference type="InterPro" id="IPR000014">
    <property type="entry name" value="PAS"/>
</dbReference>
<dbReference type="GO" id="GO:0000160">
    <property type="term" value="P:phosphorelay signal transduction system"/>
    <property type="evidence" value="ECO:0007669"/>
    <property type="project" value="UniProtKB-KW"/>
</dbReference>
<dbReference type="InterPro" id="IPR035965">
    <property type="entry name" value="PAS-like_dom_sf"/>
</dbReference>
<dbReference type="SMART" id="SM00267">
    <property type="entry name" value="GGDEF"/>
    <property type="match status" value="1"/>
</dbReference>
<dbReference type="SUPFAM" id="SSF55785">
    <property type="entry name" value="PYP-like sensor domain (PAS domain)"/>
    <property type="match status" value="1"/>
</dbReference>
<comment type="subcellular location">
    <subcellularLocation>
        <location evidence="1">Cell inner membrane</location>
        <topology evidence="1">Multi-pass membrane protein</topology>
    </subcellularLocation>
</comment>
<dbReference type="PANTHER" id="PTHR44757:SF2">
    <property type="entry name" value="BIOFILM ARCHITECTURE MAINTENANCE PROTEIN MBAA"/>
    <property type="match status" value="1"/>
</dbReference>
<dbReference type="GO" id="GO:0005524">
    <property type="term" value="F:ATP binding"/>
    <property type="evidence" value="ECO:0007669"/>
    <property type="project" value="UniProtKB-KW"/>
</dbReference>
<organism evidence="13 14">
    <name type="scientific">Roseibium marinum</name>
    <dbReference type="NCBI Taxonomy" id="281252"/>
    <lineage>
        <taxon>Bacteria</taxon>
        <taxon>Pseudomonadati</taxon>
        <taxon>Pseudomonadota</taxon>
        <taxon>Alphaproteobacteria</taxon>
        <taxon>Hyphomicrobiales</taxon>
        <taxon>Stappiaceae</taxon>
        <taxon>Roseibium</taxon>
    </lineage>
</organism>
<keyword evidence="9" id="KW-0472">Membrane</keyword>
<proteinExistence type="predicted"/>
<evidence type="ECO:0000259" key="11">
    <source>
        <dbReference type="PROSITE" id="PS50883"/>
    </source>
</evidence>
<dbReference type="InterPro" id="IPR029151">
    <property type="entry name" value="Sensor-like_sf"/>
</dbReference>
<dbReference type="RefSeq" id="WP_146048478.1">
    <property type="nucleotide sequence ID" value="NZ_PPCN01000001.1"/>
</dbReference>
<dbReference type="Gene3D" id="3.20.20.450">
    <property type="entry name" value="EAL domain"/>
    <property type="match status" value="1"/>
</dbReference>
<dbReference type="CDD" id="cd00130">
    <property type="entry name" value="PAS"/>
    <property type="match status" value="1"/>
</dbReference>
<evidence type="ECO:0000256" key="1">
    <source>
        <dbReference type="ARBA" id="ARBA00004429"/>
    </source>
</evidence>
<keyword evidence="9" id="KW-1133">Transmembrane helix</keyword>
<gene>
    <name evidence="13" type="ORF">CLV41_101457</name>
</gene>
<dbReference type="GO" id="GO:0005886">
    <property type="term" value="C:plasma membrane"/>
    <property type="evidence" value="ECO:0007669"/>
    <property type="project" value="UniProtKB-SubCell"/>
</dbReference>
<dbReference type="PANTHER" id="PTHR44757">
    <property type="entry name" value="DIGUANYLATE CYCLASE DGCP"/>
    <property type="match status" value="1"/>
</dbReference>
<evidence type="ECO:0000256" key="3">
    <source>
        <dbReference type="ARBA" id="ARBA00022553"/>
    </source>
</evidence>
<evidence type="ECO:0000256" key="9">
    <source>
        <dbReference type="SAM" id="Phobius"/>
    </source>
</evidence>
<dbReference type="GO" id="GO:0004673">
    <property type="term" value="F:protein histidine kinase activity"/>
    <property type="evidence" value="ECO:0007669"/>
    <property type="project" value="InterPro"/>
</dbReference>
<evidence type="ECO:0000259" key="10">
    <source>
        <dbReference type="PROSITE" id="PS50113"/>
    </source>
</evidence>
<comment type="caution">
    <text evidence="13">The sequence shown here is derived from an EMBL/GenBank/DDBJ whole genome shotgun (WGS) entry which is preliminary data.</text>
</comment>
<dbReference type="PROSITE" id="PS50887">
    <property type="entry name" value="GGDEF"/>
    <property type="match status" value="1"/>
</dbReference>
<dbReference type="InterPro" id="IPR015387">
    <property type="entry name" value="LuxQ-periplasm_dom"/>
</dbReference>
<dbReference type="CDD" id="cd01948">
    <property type="entry name" value="EAL"/>
    <property type="match status" value="1"/>
</dbReference>
<evidence type="ECO:0000256" key="4">
    <source>
        <dbReference type="ARBA" id="ARBA00022679"/>
    </source>
</evidence>
<keyword evidence="4" id="KW-0808">Transferase</keyword>
<evidence type="ECO:0000256" key="8">
    <source>
        <dbReference type="ARBA" id="ARBA00023012"/>
    </source>
</evidence>
<feature type="domain" description="PAC" evidence="10">
    <location>
        <begin position="427"/>
        <end position="477"/>
    </location>
</feature>
<dbReference type="InterPro" id="IPR043128">
    <property type="entry name" value="Rev_trsase/Diguanyl_cyclase"/>
</dbReference>
<feature type="domain" description="EAL" evidence="11">
    <location>
        <begin position="652"/>
        <end position="907"/>
    </location>
</feature>
<keyword evidence="14" id="KW-1185">Reference proteome</keyword>
<dbReference type="Proteomes" id="UP000236959">
    <property type="component" value="Unassembled WGS sequence"/>
</dbReference>
<keyword evidence="5" id="KW-0547">Nucleotide-binding</keyword>
<dbReference type="InterPro" id="IPR000160">
    <property type="entry name" value="GGDEF_dom"/>
</dbReference>
<dbReference type="OrthoDB" id="9814202at2"/>
<evidence type="ECO:0000313" key="14">
    <source>
        <dbReference type="Proteomes" id="UP000236959"/>
    </source>
</evidence>
<keyword evidence="6" id="KW-0418">Kinase</keyword>
<dbReference type="EMBL" id="PPCN01000001">
    <property type="protein sequence ID" value="POF34007.1"/>
    <property type="molecule type" value="Genomic_DNA"/>
</dbReference>
<sequence>MKKGFSIPFNRLVMALFTFGLIGTAIALFWITYLGSLSIAEHEIARSARSKATLSRLVFTQHLEKLEGHIRAVAADPEIRRALETDDKATAKKAIERATEGMTSAVLDILLIDRPNDASWVNGSLGLIDLSHQLPANIRAAMPPDIWVTYTSHNSEPVAVTAALSILVLDPESGEAIARIYGGTTVTDSFTLPGELAKTLHAQDLAFYHDDKLIAGIGDLTSESLPDGLITASDETGYYLRDDNLYVYAPLMKGLDGHLLSTVTKQPIDTMEKVRETYIRMFTPFLIYTTVLAIGAALLVNRITSAGLGRLVAYATSLRKEQLVAPPKPGLISEFNKLARMFQAAFESVRVRDAQFKDMIDGSLHGVLVHADNRILYVNDALLKMLGYDPGFPAQLVGAPAPAIYAPEEHGRLSSYYNASETNGAPRAYEVKGIRKDRRTVWLEQHVRVTDWNGAPAYYATITDISERKRQEQLATKNANFDILTGLPNRRLMIDRLRQTLQRNRQLGELTALMILDLDRFKTVNETYGPNAGDHVIVTVATRLTEVLGPDQTVARMGGDEFAILLTDPEDRWQIEQTVRDILSEVEKPITLENSTRVVLSGSLGITLSPNDGLEDEALLQQADTSMYQAKAESGSSYRFYATRMNEQTARRGQIEISLREAIEQGNLHLNFQPIMDFPQGRIVSCEALARWSDPKLGVVHPVEFIKIAEESGLIVPLGEWVLRETCAFFQSCNQNGLQLDSISANISPRQCRETGFVNQLQNILGETATEPSCLQLEITESIMFDDQRVNPVDILQAISALGVKISLDDFGTGYSSLSYLKRLPIDTLKVDRTFIKDIEGDPDGQALVEAIVSMARSLGISVICEGAETREQCSLVSSFGCSLIQGFGIARPMSAENFRQYLGRINGVDNAAARAG</sequence>
<name>A0A2S3V204_9HYPH</name>
<evidence type="ECO:0000256" key="5">
    <source>
        <dbReference type="ARBA" id="ARBA00022741"/>
    </source>
</evidence>
<feature type="transmembrane region" description="Helical" evidence="9">
    <location>
        <begin position="12"/>
        <end position="33"/>
    </location>
</feature>
<dbReference type="InterPro" id="IPR035919">
    <property type="entry name" value="EAL_sf"/>
</dbReference>
<dbReference type="SMART" id="SM00052">
    <property type="entry name" value="EAL"/>
    <property type="match status" value="1"/>
</dbReference>
<dbReference type="SUPFAM" id="SSF141868">
    <property type="entry name" value="EAL domain-like"/>
    <property type="match status" value="1"/>
</dbReference>
<dbReference type="GO" id="GO:0016791">
    <property type="term" value="F:phosphatase activity"/>
    <property type="evidence" value="ECO:0007669"/>
    <property type="project" value="InterPro"/>
</dbReference>
<dbReference type="Gene3D" id="3.30.450.220">
    <property type="entry name" value="LuxQ periplasmic domain, N-terminal subdomain"/>
    <property type="match status" value="1"/>
</dbReference>
<dbReference type="Gene3D" id="3.30.70.270">
    <property type="match status" value="1"/>
</dbReference>
<evidence type="ECO:0000256" key="2">
    <source>
        <dbReference type="ARBA" id="ARBA00022519"/>
    </source>
</evidence>
<evidence type="ECO:0000313" key="13">
    <source>
        <dbReference type="EMBL" id="POF34007.1"/>
    </source>
</evidence>
<evidence type="ECO:0000256" key="6">
    <source>
        <dbReference type="ARBA" id="ARBA00022777"/>
    </source>
</evidence>
<keyword evidence="7" id="KW-0067">ATP-binding</keyword>
<dbReference type="SUPFAM" id="SSF103190">
    <property type="entry name" value="Sensory domain-like"/>
    <property type="match status" value="1"/>
</dbReference>
<evidence type="ECO:0000256" key="7">
    <source>
        <dbReference type="ARBA" id="ARBA00022840"/>
    </source>
</evidence>
<dbReference type="InterPro" id="IPR052155">
    <property type="entry name" value="Biofilm_reg_signaling"/>
</dbReference>
<dbReference type="SUPFAM" id="SSF55073">
    <property type="entry name" value="Nucleotide cyclase"/>
    <property type="match status" value="1"/>
</dbReference>
<keyword evidence="2" id="KW-1003">Cell membrane</keyword>
<evidence type="ECO:0000259" key="12">
    <source>
        <dbReference type="PROSITE" id="PS50887"/>
    </source>
</evidence>
<dbReference type="InterPro" id="IPR029787">
    <property type="entry name" value="Nucleotide_cyclase"/>
</dbReference>
<dbReference type="Pfam" id="PF09308">
    <property type="entry name" value="LuxQ-periplasm"/>
    <property type="match status" value="1"/>
</dbReference>
<keyword evidence="8" id="KW-0902">Two-component regulatory system</keyword>
<reference evidence="13 14" key="1">
    <citation type="submission" date="2018-01" db="EMBL/GenBank/DDBJ databases">
        <title>Genomic Encyclopedia of Archaeal and Bacterial Type Strains, Phase II (KMG-II): from individual species to whole genera.</title>
        <authorList>
            <person name="Goeker M."/>
        </authorList>
    </citation>
    <scope>NUCLEOTIDE SEQUENCE [LARGE SCALE GENOMIC DNA]</scope>
    <source>
        <strain evidence="13 14">DSM 17023</strain>
    </source>
</reference>
<keyword evidence="9" id="KW-0812">Transmembrane</keyword>
<dbReference type="Pfam" id="PF00563">
    <property type="entry name" value="EAL"/>
    <property type="match status" value="1"/>
</dbReference>
<feature type="domain" description="GGDEF" evidence="12">
    <location>
        <begin position="509"/>
        <end position="643"/>
    </location>
</feature>
<dbReference type="CDD" id="cd01949">
    <property type="entry name" value="GGDEF"/>
    <property type="match status" value="1"/>
</dbReference>
<dbReference type="InterPro" id="IPR043056">
    <property type="entry name" value="LuxQ-periplasm_N"/>
</dbReference>
<dbReference type="Pfam" id="PF13426">
    <property type="entry name" value="PAS_9"/>
    <property type="match status" value="1"/>
</dbReference>
<accession>A0A2S3V204</accession>
<dbReference type="InterPro" id="IPR000700">
    <property type="entry name" value="PAS-assoc_C"/>
</dbReference>
<dbReference type="PROSITE" id="PS50883">
    <property type="entry name" value="EAL"/>
    <property type="match status" value="1"/>
</dbReference>
<dbReference type="PROSITE" id="PS50113">
    <property type="entry name" value="PAC"/>
    <property type="match status" value="1"/>
</dbReference>